<feature type="transmembrane region" description="Helical" evidence="1">
    <location>
        <begin position="12"/>
        <end position="29"/>
    </location>
</feature>
<reference evidence="2 3" key="1">
    <citation type="submission" date="2019-03" db="EMBL/GenBank/DDBJ databases">
        <title>Genomic Encyclopedia of Type Strains, Phase IV (KMG-IV): sequencing the most valuable type-strain genomes for metagenomic binning, comparative biology and taxonomic classification.</title>
        <authorList>
            <person name="Goeker M."/>
        </authorList>
    </citation>
    <scope>NUCLEOTIDE SEQUENCE [LARGE SCALE GENOMIC DNA]</scope>
    <source>
        <strain evidence="2 3">DSM 45361</strain>
    </source>
</reference>
<gene>
    <name evidence="2" type="ORF">EV186_105393</name>
</gene>
<proteinExistence type="predicted"/>
<evidence type="ECO:0000313" key="3">
    <source>
        <dbReference type="Proteomes" id="UP000295444"/>
    </source>
</evidence>
<evidence type="ECO:0000313" key="2">
    <source>
        <dbReference type="EMBL" id="TDP95161.1"/>
    </source>
</evidence>
<comment type="caution">
    <text evidence="2">The sequence shown here is derived from an EMBL/GenBank/DDBJ whole genome shotgun (WGS) entry which is preliminary data.</text>
</comment>
<accession>A0A4R6S656</accession>
<keyword evidence="3" id="KW-1185">Reference proteome</keyword>
<organism evidence="2 3">
    <name type="scientific">Labedaea rhizosphaerae</name>
    <dbReference type="NCBI Taxonomy" id="598644"/>
    <lineage>
        <taxon>Bacteria</taxon>
        <taxon>Bacillati</taxon>
        <taxon>Actinomycetota</taxon>
        <taxon>Actinomycetes</taxon>
        <taxon>Pseudonocardiales</taxon>
        <taxon>Pseudonocardiaceae</taxon>
        <taxon>Labedaea</taxon>
    </lineage>
</organism>
<protein>
    <submittedName>
        <fullName evidence="2">Uncharacterized protein</fullName>
    </submittedName>
</protein>
<keyword evidence="1" id="KW-0472">Membrane</keyword>
<dbReference type="EMBL" id="SNXZ01000005">
    <property type="protein sequence ID" value="TDP95161.1"/>
    <property type="molecule type" value="Genomic_DNA"/>
</dbReference>
<dbReference type="Proteomes" id="UP000295444">
    <property type="component" value="Unassembled WGS sequence"/>
</dbReference>
<dbReference type="AlphaFoldDB" id="A0A4R6S656"/>
<sequence length="32" mass="3018">MRGSRTGGRSGGAAVLVAVTGSTTTLAVLDVG</sequence>
<name>A0A4R6S656_LABRH</name>
<evidence type="ECO:0000256" key="1">
    <source>
        <dbReference type="SAM" id="Phobius"/>
    </source>
</evidence>
<keyword evidence="1" id="KW-1133">Transmembrane helix</keyword>
<keyword evidence="1" id="KW-0812">Transmembrane</keyword>